<proteinExistence type="inferred from homology"/>
<reference evidence="8 9" key="1">
    <citation type="submission" date="2016-10" db="EMBL/GenBank/DDBJ databases">
        <title>Complete Genome Sequence of Peptococcaceae strain DCMF.</title>
        <authorList>
            <person name="Edwards R.J."/>
            <person name="Holland S.I."/>
            <person name="Deshpande N.P."/>
            <person name="Wong Y.K."/>
            <person name="Ertan H."/>
            <person name="Manefield M."/>
            <person name="Russell T.L."/>
            <person name="Lee M.J."/>
        </authorList>
    </citation>
    <scope>NUCLEOTIDE SEQUENCE [LARGE SCALE GENOMIC DNA]</scope>
    <source>
        <strain evidence="8 9">DCMF</strain>
    </source>
</reference>
<evidence type="ECO:0000256" key="4">
    <source>
        <dbReference type="ARBA" id="ARBA00023004"/>
    </source>
</evidence>
<dbReference type="PIRSF" id="PIRSF004789">
    <property type="entry name" value="DR1281"/>
    <property type="match status" value="1"/>
</dbReference>
<evidence type="ECO:0000256" key="7">
    <source>
        <dbReference type="PIRSR" id="PIRSR004789-51"/>
    </source>
</evidence>
<feature type="binding site" evidence="7">
    <location>
        <position position="178"/>
    </location>
    <ligand>
        <name>Fe cation</name>
        <dbReference type="ChEBI" id="CHEBI:24875"/>
        <label>1</label>
    </ligand>
</feature>
<dbReference type="Proteomes" id="UP000323521">
    <property type="component" value="Chromosome"/>
</dbReference>
<dbReference type="CDD" id="cd07382">
    <property type="entry name" value="MPP_DR1281"/>
    <property type="match status" value="1"/>
</dbReference>
<dbReference type="NCBIfam" id="TIGR00282">
    <property type="entry name" value="TIGR00282 family metallophosphoesterase"/>
    <property type="match status" value="1"/>
</dbReference>
<keyword evidence="2 7" id="KW-0479">Metal-binding</keyword>
<dbReference type="FunFam" id="3.60.21.10:FF:000016">
    <property type="entry name" value="Putative metallophosphoesterase"/>
    <property type="match status" value="1"/>
</dbReference>
<feature type="binding site" evidence="7">
    <location>
        <position position="40"/>
    </location>
    <ligand>
        <name>Fe cation</name>
        <dbReference type="ChEBI" id="CHEBI:24875"/>
        <label>1</label>
    </ligand>
</feature>
<feature type="binding site" evidence="7">
    <location>
        <position position="8"/>
    </location>
    <ligand>
        <name>Fe cation</name>
        <dbReference type="ChEBI" id="CHEBI:24875"/>
        <label>1</label>
    </ligand>
</feature>
<accession>A0A3G1KP41</accession>
<dbReference type="RefSeq" id="WP_148133412.1">
    <property type="nucleotide sequence ID" value="NZ_CP017634.1"/>
</dbReference>
<feature type="binding site" evidence="7">
    <location>
        <position position="39"/>
    </location>
    <ligand>
        <name>Fe cation</name>
        <dbReference type="ChEBI" id="CHEBI:24875"/>
        <label>2</label>
    </ligand>
</feature>
<dbReference type="OrthoDB" id="9801109at2"/>
<evidence type="ECO:0000256" key="2">
    <source>
        <dbReference type="ARBA" id="ARBA00022723"/>
    </source>
</evidence>
<evidence type="ECO:0000313" key="9">
    <source>
        <dbReference type="Proteomes" id="UP000323521"/>
    </source>
</evidence>
<dbReference type="GO" id="GO:0004113">
    <property type="term" value="F:2',3'-cyclic-nucleotide 3'-phosphodiesterase activity"/>
    <property type="evidence" value="ECO:0007669"/>
    <property type="project" value="TreeGrafter"/>
</dbReference>
<keyword evidence="3" id="KW-0378">Hydrolase</keyword>
<dbReference type="AlphaFoldDB" id="A0A3G1KP41"/>
<dbReference type="Gene3D" id="3.60.21.10">
    <property type="match status" value="1"/>
</dbReference>
<dbReference type="InterPro" id="IPR005235">
    <property type="entry name" value="YmdB-like"/>
</dbReference>
<gene>
    <name evidence="8" type="ORF">DCMF_05020</name>
</gene>
<comment type="cofactor">
    <cofactor evidence="1">
        <name>Fe(3+)</name>
        <dbReference type="ChEBI" id="CHEBI:29034"/>
    </cofactor>
</comment>
<feature type="binding site" evidence="7">
    <location>
        <position position="176"/>
    </location>
    <ligand>
        <name>Fe cation</name>
        <dbReference type="ChEBI" id="CHEBI:24875"/>
        <label>2</label>
    </ligand>
</feature>
<evidence type="ECO:0000256" key="5">
    <source>
        <dbReference type="ARBA" id="ARBA00061401"/>
    </source>
</evidence>
<dbReference type="InterPro" id="IPR029052">
    <property type="entry name" value="Metallo-depent_PP-like"/>
</dbReference>
<dbReference type="Pfam" id="PF13277">
    <property type="entry name" value="YmdB"/>
    <property type="match status" value="1"/>
</dbReference>
<dbReference type="EMBL" id="CP017634">
    <property type="protein sequence ID" value="ATW24232.1"/>
    <property type="molecule type" value="Genomic_DNA"/>
</dbReference>
<dbReference type="PANTHER" id="PTHR36303:SF1">
    <property type="entry name" value="2',3'-CYCLIC-NUCLEOTIDE 2'-PHOSPHODIESTERASE"/>
    <property type="match status" value="1"/>
</dbReference>
<feature type="active site" description="Proton donor" evidence="6">
    <location>
        <position position="68"/>
    </location>
</feature>
<organism evidence="8 9">
    <name type="scientific">Formimonas warabiya</name>
    <dbReference type="NCBI Taxonomy" id="1761012"/>
    <lineage>
        <taxon>Bacteria</taxon>
        <taxon>Bacillati</taxon>
        <taxon>Bacillota</taxon>
        <taxon>Clostridia</taxon>
        <taxon>Eubacteriales</taxon>
        <taxon>Peptococcaceae</taxon>
        <taxon>Candidatus Formimonas</taxon>
    </lineage>
</organism>
<evidence type="ECO:0000256" key="1">
    <source>
        <dbReference type="ARBA" id="ARBA00001965"/>
    </source>
</evidence>
<dbReference type="SUPFAM" id="SSF56300">
    <property type="entry name" value="Metallo-dependent phosphatases"/>
    <property type="match status" value="1"/>
</dbReference>
<comment type="similarity">
    <text evidence="5">Belongs to the YmdB-like family.</text>
</comment>
<sequence length="261" mass="28846">MRILFIGDIVGKPGRDILRQQLRNIQDKFSIDFTIANGENAAGGAGINKRIFDEISNYGVDVITMGNHVWDKKEIFDFIENEPRILRPANYPKGTPGKGWNIFSFPNQLKIAVINLSGRVFLPALDCPFQNIDLILSQIKGQTTHIIVDFHAEATSEKQAMGWYLDGRVSAVLGTHTHVQTADARILNRGTAYITDVGMTGPRDSVLGVDKELVIKKFTTSLPVRFEVAGGDIQLNAVIIEINHKGQAGSIYPFQSVQEAL</sequence>
<keyword evidence="4" id="KW-0408">Iron</keyword>
<dbReference type="GO" id="GO:0046872">
    <property type="term" value="F:metal ion binding"/>
    <property type="evidence" value="ECO:0007669"/>
    <property type="project" value="UniProtKB-KW"/>
</dbReference>
<protein>
    <submittedName>
        <fullName evidence="8">Metallophosphoesterase</fullName>
    </submittedName>
</protein>
<keyword evidence="9" id="KW-1185">Reference proteome</keyword>
<feature type="binding site" evidence="7">
    <location>
        <position position="39"/>
    </location>
    <ligand>
        <name>Fe cation</name>
        <dbReference type="ChEBI" id="CHEBI:24875"/>
        <label>1</label>
    </ligand>
</feature>
<dbReference type="PANTHER" id="PTHR36303">
    <property type="entry name" value="2',3'-CYCLIC-NUCLEOTIDE 2'-PHOSPHODIESTERASE"/>
    <property type="match status" value="1"/>
</dbReference>
<dbReference type="KEGG" id="fwa:DCMF_05020"/>
<evidence type="ECO:0000313" key="8">
    <source>
        <dbReference type="EMBL" id="ATW24232.1"/>
    </source>
</evidence>
<feature type="binding site" evidence="7">
    <location>
        <position position="151"/>
    </location>
    <ligand>
        <name>Fe cation</name>
        <dbReference type="ChEBI" id="CHEBI:24875"/>
        <label>2</label>
    </ligand>
</feature>
<name>A0A3G1KP41_FORW1</name>
<evidence type="ECO:0000256" key="3">
    <source>
        <dbReference type="ARBA" id="ARBA00022801"/>
    </source>
</evidence>
<evidence type="ECO:0000256" key="6">
    <source>
        <dbReference type="PIRSR" id="PIRSR004789-50"/>
    </source>
</evidence>
<feature type="binding site" evidence="7">
    <location>
        <position position="67"/>
    </location>
    <ligand>
        <name>Fe cation</name>
        <dbReference type="ChEBI" id="CHEBI:24875"/>
        <label>2</label>
    </ligand>
</feature>